<dbReference type="InterPro" id="IPR051477">
    <property type="entry name" value="Expansin_CellWall"/>
</dbReference>
<protein>
    <submittedName>
        <fullName evidence="2">Rare lipoprotein A</fullName>
    </submittedName>
</protein>
<evidence type="ECO:0000256" key="1">
    <source>
        <dbReference type="ARBA" id="ARBA00022729"/>
    </source>
</evidence>
<dbReference type="OrthoDB" id="2716326at2"/>
<gene>
    <name evidence="2" type="ORF">SAMN05216179_0712</name>
</gene>
<dbReference type="RefSeq" id="WP_073199694.1">
    <property type="nucleotide sequence ID" value="NZ_FRCZ01000001.1"/>
</dbReference>
<dbReference type="PANTHER" id="PTHR31836">
    <property type="match status" value="1"/>
</dbReference>
<dbReference type="Pfam" id="PF13028">
    <property type="entry name" value="DUF3889"/>
    <property type="match status" value="1"/>
</dbReference>
<dbReference type="InterPro" id="IPR024987">
    <property type="entry name" value="DUF3889"/>
</dbReference>
<proteinExistence type="predicted"/>
<dbReference type="Gene3D" id="3.10.450.390">
    <property type="entry name" value="Protein of unknown function DUF3889"/>
    <property type="match status" value="1"/>
</dbReference>
<name>A0A1M7KHJ4_9BACI</name>
<dbReference type="EMBL" id="FRCZ01000001">
    <property type="protein sequence ID" value="SHM64776.1"/>
    <property type="molecule type" value="Genomic_DNA"/>
</dbReference>
<organism evidence="2 3">
    <name type="scientific">Gracilibacillus kekensis</name>
    <dbReference type="NCBI Taxonomy" id="1027249"/>
    <lineage>
        <taxon>Bacteria</taxon>
        <taxon>Bacillati</taxon>
        <taxon>Bacillota</taxon>
        <taxon>Bacilli</taxon>
        <taxon>Bacillales</taxon>
        <taxon>Bacillaceae</taxon>
        <taxon>Gracilibacillus</taxon>
    </lineage>
</organism>
<keyword evidence="2" id="KW-0449">Lipoprotein</keyword>
<dbReference type="STRING" id="1027249.SAMN05216179_0712"/>
<evidence type="ECO:0000313" key="2">
    <source>
        <dbReference type="EMBL" id="SHM64776.1"/>
    </source>
</evidence>
<keyword evidence="3" id="KW-1185">Reference proteome</keyword>
<dbReference type="InterPro" id="IPR036908">
    <property type="entry name" value="RlpA-like_sf"/>
</dbReference>
<keyword evidence="1" id="KW-0732">Signal</keyword>
<dbReference type="CDD" id="cd22191">
    <property type="entry name" value="DPBB_RlpA_EXP_N-like"/>
    <property type="match status" value="1"/>
</dbReference>
<dbReference type="PANTHER" id="PTHR31836:SF28">
    <property type="entry name" value="SRCR DOMAIN-CONTAINING PROTEIN-RELATED"/>
    <property type="match status" value="1"/>
</dbReference>
<dbReference type="Gene3D" id="2.40.40.10">
    <property type="entry name" value="RlpA-like domain"/>
    <property type="match status" value="1"/>
</dbReference>
<evidence type="ECO:0000313" key="3">
    <source>
        <dbReference type="Proteomes" id="UP000184184"/>
    </source>
</evidence>
<dbReference type="AlphaFoldDB" id="A0A1M7KHJ4"/>
<accession>A0A1M7KHJ4</accession>
<dbReference type="SUPFAM" id="SSF50685">
    <property type="entry name" value="Barwin-like endoglucanases"/>
    <property type="match status" value="1"/>
</dbReference>
<reference evidence="2 3" key="1">
    <citation type="submission" date="2016-11" db="EMBL/GenBank/DDBJ databases">
        <authorList>
            <person name="Jaros S."/>
            <person name="Januszkiewicz K."/>
            <person name="Wedrychowicz H."/>
        </authorList>
    </citation>
    <scope>NUCLEOTIDE SEQUENCE [LARGE SCALE GENOMIC DNA]</scope>
    <source>
        <strain evidence="2 3">CGMCC 1.10681</strain>
    </source>
</reference>
<dbReference type="Proteomes" id="UP000184184">
    <property type="component" value="Unassembled WGS sequence"/>
</dbReference>
<sequence>MYSNYEYGYPYQGYYPYPFSQTQASYQNHVRQNYMKGQATWTEGGAVTQCNIPWSYNQYMTAAVSSNSPYQCRQTLKVKNPQNGREIIVTIVDTVPNAPATNINLHRRAFEALGANPSIGVLAIEFQPSPELEEEKWGKYLLEVTQTAYPNYNVTDYLFVEKTQPASNQIKEIYDYTLQSQQERIKVRGTVVYNPTTERVISFDIKEL</sequence>